<evidence type="ECO:0000256" key="1">
    <source>
        <dbReference type="SAM" id="Phobius"/>
    </source>
</evidence>
<evidence type="ECO:0000313" key="2">
    <source>
        <dbReference type="EMBL" id="HEA16571.1"/>
    </source>
</evidence>
<dbReference type="AlphaFoldDB" id="A0A7V1CYB6"/>
<keyword evidence="1" id="KW-0812">Transmembrane</keyword>
<gene>
    <name evidence="2" type="ORF">ENH88_09045</name>
</gene>
<comment type="caution">
    <text evidence="2">The sequence shown here is derived from an EMBL/GenBank/DDBJ whole genome shotgun (WGS) entry which is preliminary data.</text>
</comment>
<keyword evidence="1" id="KW-0472">Membrane</keyword>
<feature type="transmembrane region" description="Helical" evidence="1">
    <location>
        <begin position="162"/>
        <end position="181"/>
    </location>
</feature>
<accession>A0A7V1CYB6</accession>
<dbReference type="RefSeq" id="WP_304181797.1">
    <property type="nucleotide sequence ID" value="NZ_DRGM01000099.1"/>
</dbReference>
<dbReference type="EMBL" id="DRGM01000099">
    <property type="protein sequence ID" value="HEA16571.1"/>
    <property type="molecule type" value="Genomic_DNA"/>
</dbReference>
<name>A0A7V1CYB6_9GAMM</name>
<feature type="transmembrane region" description="Helical" evidence="1">
    <location>
        <begin position="60"/>
        <end position="80"/>
    </location>
</feature>
<keyword evidence="1" id="KW-1133">Transmembrane helix</keyword>
<proteinExistence type="predicted"/>
<sequence length="267" mass="31158">MEQLYYIATKYYFAFESSKGLNSKMKWNWFFTISLAVIFLGMFCLIYYSLATGSSSTQKLSSSAGLIISEVAFLLSFTSLQEKKKKLILEKNGEKGDGKRALFRAKRKWLLKEVGIKNTEFFETAEQYEKMLKYYFERKTPYENYWQTFFSNLFSDSSKARILSLFIFLISICFLLVMKGVSDSKLFFELLEPNNLISGFFLILLFSFGLHVFIETVKALIRLIGLINSIISIRFENKRSESDEVLRVFIKDLFLLSRLDNRIKVAN</sequence>
<dbReference type="Proteomes" id="UP000886188">
    <property type="component" value="Unassembled WGS sequence"/>
</dbReference>
<feature type="transmembrane region" description="Helical" evidence="1">
    <location>
        <begin position="196"/>
        <end position="214"/>
    </location>
</feature>
<organism evidence="2">
    <name type="scientific">Pseudoalteromonas prydzensis</name>
    <dbReference type="NCBI Taxonomy" id="182141"/>
    <lineage>
        <taxon>Bacteria</taxon>
        <taxon>Pseudomonadati</taxon>
        <taxon>Pseudomonadota</taxon>
        <taxon>Gammaproteobacteria</taxon>
        <taxon>Alteromonadales</taxon>
        <taxon>Pseudoalteromonadaceae</taxon>
        <taxon>Pseudoalteromonas</taxon>
    </lineage>
</organism>
<reference evidence="2" key="1">
    <citation type="journal article" date="2020" name="mSystems">
        <title>Genome- and Community-Level Interaction Insights into Carbon Utilization and Element Cycling Functions of Hydrothermarchaeota in Hydrothermal Sediment.</title>
        <authorList>
            <person name="Zhou Z."/>
            <person name="Liu Y."/>
            <person name="Xu W."/>
            <person name="Pan J."/>
            <person name="Luo Z.H."/>
            <person name="Li M."/>
        </authorList>
    </citation>
    <scope>NUCLEOTIDE SEQUENCE [LARGE SCALE GENOMIC DNA]</scope>
    <source>
        <strain evidence="2">HyVt-346</strain>
    </source>
</reference>
<protein>
    <submittedName>
        <fullName evidence="2">Uncharacterized protein</fullName>
    </submittedName>
</protein>
<feature type="transmembrane region" description="Helical" evidence="1">
    <location>
        <begin position="27"/>
        <end position="48"/>
    </location>
</feature>